<comment type="caution">
    <text evidence="1">The sequence shown here is derived from an EMBL/GenBank/DDBJ whole genome shotgun (WGS) entry which is preliminary data.</text>
</comment>
<proteinExistence type="predicted"/>
<reference evidence="1 2" key="1">
    <citation type="submission" date="2021-06" db="EMBL/GenBank/DDBJ databases">
        <authorList>
            <person name="Palmer J.M."/>
        </authorList>
    </citation>
    <scope>NUCLEOTIDE SEQUENCE [LARGE SCALE GENOMIC DNA]</scope>
    <source>
        <strain evidence="1 2">AS_MEX2019</strain>
        <tissue evidence="1">Muscle</tissue>
    </source>
</reference>
<gene>
    <name evidence="1" type="ORF">AMECASPLE_036885</name>
</gene>
<accession>A0ABV0Z6M5</accession>
<sequence length="91" mass="9793">MLFCRSAPEPLREVSNTLLNFCYEIDDTSKVYLMNRPTGRRRATTGTASTVTYQATSYPVTTASGFTISNACQRSANPETEAPTGSVSCAG</sequence>
<protein>
    <submittedName>
        <fullName evidence="1">Uncharacterized protein</fullName>
    </submittedName>
</protein>
<evidence type="ECO:0000313" key="2">
    <source>
        <dbReference type="Proteomes" id="UP001469553"/>
    </source>
</evidence>
<dbReference type="EMBL" id="JAHRIP010053036">
    <property type="protein sequence ID" value="MEQ2301515.1"/>
    <property type="molecule type" value="Genomic_DNA"/>
</dbReference>
<organism evidence="1 2">
    <name type="scientific">Ameca splendens</name>
    <dbReference type="NCBI Taxonomy" id="208324"/>
    <lineage>
        <taxon>Eukaryota</taxon>
        <taxon>Metazoa</taxon>
        <taxon>Chordata</taxon>
        <taxon>Craniata</taxon>
        <taxon>Vertebrata</taxon>
        <taxon>Euteleostomi</taxon>
        <taxon>Actinopterygii</taxon>
        <taxon>Neopterygii</taxon>
        <taxon>Teleostei</taxon>
        <taxon>Neoteleostei</taxon>
        <taxon>Acanthomorphata</taxon>
        <taxon>Ovalentaria</taxon>
        <taxon>Atherinomorphae</taxon>
        <taxon>Cyprinodontiformes</taxon>
        <taxon>Goodeidae</taxon>
        <taxon>Ameca</taxon>
    </lineage>
</organism>
<name>A0ABV0Z6M5_9TELE</name>
<keyword evidence="2" id="KW-1185">Reference proteome</keyword>
<evidence type="ECO:0000313" key="1">
    <source>
        <dbReference type="EMBL" id="MEQ2301515.1"/>
    </source>
</evidence>
<dbReference type="Proteomes" id="UP001469553">
    <property type="component" value="Unassembled WGS sequence"/>
</dbReference>